<proteinExistence type="predicted"/>
<sequence>MNKENKTIWSALGWLAVVAALLLPLVTVSGAVDIFLRVNGIDGESDDKSHKDEIDVLAWSWGMSNSGTTHTNEPSAGKATFKDLTVTKYVDKSSPPLMLKAIKSERIDNATLVVRKAGENPLEYITLDLKDIIVSSITTGGSGGEDRLTENVTFNFSKFKLTYQEQPSDGSPGDTEEIDWDIVANKEGNF</sequence>
<dbReference type="Gene3D" id="2.30.110.20">
    <property type="entry name" value="Hcp1-like"/>
    <property type="match status" value="1"/>
</dbReference>
<evidence type="ECO:0000313" key="1">
    <source>
        <dbReference type="EMBL" id="GHC50468.1"/>
    </source>
</evidence>
<dbReference type="InterPro" id="IPR036624">
    <property type="entry name" value="Hcp1-lik_sf"/>
</dbReference>
<organism evidence="1 2">
    <name type="scientific">Roseibacillus persicicus</name>
    <dbReference type="NCBI Taxonomy" id="454148"/>
    <lineage>
        <taxon>Bacteria</taxon>
        <taxon>Pseudomonadati</taxon>
        <taxon>Verrucomicrobiota</taxon>
        <taxon>Verrucomicrobiia</taxon>
        <taxon>Verrucomicrobiales</taxon>
        <taxon>Verrucomicrobiaceae</taxon>
        <taxon>Roseibacillus</taxon>
    </lineage>
</organism>
<dbReference type="PANTHER" id="PTHR36152:SF5">
    <property type="entry name" value="PROTEIN HCP1"/>
    <property type="match status" value="1"/>
</dbReference>
<comment type="caution">
    <text evidence="1">The sequence shown here is derived from an EMBL/GenBank/DDBJ whole genome shotgun (WGS) entry which is preliminary data.</text>
</comment>
<reference evidence="1" key="1">
    <citation type="journal article" date="2014" name="Int. J. Syst. Evol. Microbiol.">
        <title>Complete genome sequence of Corynebacterium casei LMG S-19264T (=DSM 44701T), isolated from a smear-ripened cheese.</title>
        <authorList>
            <consortium name="US DOE Joint Genome Institute (JGI-PGF)"/>
            <person name="Walter F."/>
            <person name="Albersmeier A."/>
            <person name="Kalinowski J."/>
            <person name="Ruckert C."/>
        </authorList>
    </citation>
    <scope>NUCLEOTIDE SEQUENCE</scope>
    <source>
        <strain evidence="1">KCTC 12988</strain>
    </source>
</reference>
<dbReference type="EMBL" id="BMXI01000005">
    <property type="protein sequence ID" value="GHC50468.1"/>
    <property type="molecule type" value="Genomic_DNA"/>
</dbReference>
<dbReference type="Pfam" id="PF05638">
    <property type="entry name" value="T6SS_HCP"/>
    <property type="match status" value="1"/>
</dbReference>
<dbReference type="InterPro" id="IPR008514">
    <property type="entry name" value="T6SS_Hcp"/>
</dbReference>
<reference evidence="1" key="2">
    <citation type="submission" date="2020-09" db="EMBL/GenBank/DDBJ databases">
        <authorList>
            <person name="Sun Q."/>
            <person name="Kim S."/>
        </authorList>
    </citation>
    <scope>NUCLEOTIDE SEQUENCE</scope>
    <source>
        <strain evidence="1">KCTC 12988</strain>
    </source>
</reference>
<dbReference type="Proteomes" id="UP000644507">
    <property type="component" value="Unassembled WGS sequence"/>
</dbReference>
<protein>
    <recommendedName>
        <fullName evidence="3">Type VI secretion system tube protein Hcp</fullName>
    </recommendedName>
</protein>
<name>A0A918WIF8_9BACT</name>
<dbReference type="PANTHER" id="PTHR36152">
    <property type="entry name" value="CYTOPLASMIC PROTEIN-RELATED"/>
    <property type="match status" value="1"/>
</dbReference>
<keyword evidence="2" id="KW-1185">Reference proteome</keyword>
<dbReference type="InterPro" id="IPR053165">
    <property type="entry name" value="HSI-I_assembly_Hcp1"/>
</dbReference>
<evidence type="ECO:0008006" key="3">
    <source>
        <dbReference type="Google" id="ProtNLM"/>
    </source>
</evidence>
<dbReference type="RefSeq" id="WP_189569348.1">
    <property type="nucleotide sequence ID" value="NZ_BMXI01000005.1"/>
</dbReference>
<gene>
    <name evidence="1" type="ORF">GCM10007100_15750</name>
</gene>
<dbReference type="SUPFAM" id="SSF141452">
    <property type="entry name" value="Hcp1-like"/>
    <property type="match status" value="1"/>
</dbReference>
<accession>A0A918WIF8</accession>
<evidence type="ECO:0000313" key="2">
    <source>
        <dbReference type="Proteomes" id="UP000644507"/>
    </source>
</evidence>
<dbReference type="AlphaFoldDB" id="A0A918WIF8"/>